<protein>
    <submittedName>
        <fullName evidence="5">FCD domain-containing protein</fullName>
    </submittedName>
</protein>
<keyword evidence="6" id="KW-1185">Reference proteome</keyword>
<dbReference type="Gene3D" id="1.20.120.530">
    <property type="entry name" value="GntR ligand-binding domain-like"/>
    <property type="match status" value="1"/>
</dbReference>
<dbReference type="InterPro" id="IPR011711">
    <property type="entry name" value="GntR_C"/>
</dbReference>
<evidence type="ECO:0000256" key="3">
    <source>
        <dbReference type="ARBA" id="ARBA00023163"/>
    </source>
</evidence>
<reference evidence="5 6" key="1">
    <citation type="submission" date="2024-05" db="EMBL/GenBank/DDBJ databases">
        <authorList>
            <person name="Venkateswaran K."/>
        </authorList>
    </citation>
    <scope>NUCLEOTIDE SEQUENCE [LARGE SCALE GENOMIC DNA]</scope>
    <source>
        <strain evidence="5 6">179-C4-2-HS</strain>
    </source>
</reference>
<keyword evidence="2" id="KW-0238">DNA-binding</keyword>
<organism evidence="5 6">
    <name type="scientific">Neobacillus driksii</name>
    <dbReference type="NCBI Taxonomy" id="3035913"/>
    <lineage>
        <taxon>Bacteria</taxon>
        <taxon>Bacillati</taxon>
        <taxon>Bacillota</taxon>
        <taxon>Bacilli</taxon>
        <taxon>Bacillales</taxon>
        <taxon>Bacillaceae</taxon>
        <taxon>Neobacillus</taxon>
    </lineage>
</organism>
<dbReference type="RefSeq" id="WP_306074604.1">
    <property type="nucleotide sequence ID" value="NZ_JAROBZ020000002.1"/>
</dbReference>
<sequence>MRRLLNNEVKIEEFFTYGVMFHKKLAEATQNEVLVRIANSLLEHDNHSIWEHLKKRVLFTYEGRLHQLEEHEGILEAIKHKGFQKAEEMMSHHLHHLTEMFYE</sequence>
<dbReference type="Pfam" id="PF07729">
    <property type="entry name" value="FCD"/>
    <property type="match status" value="1"/>
</dbReference>
<dbReference type="Proteomes" id="UP001241748">
    <property type="component" value="Unassembled WGS sequence"/>
</dbReference>
<evidence type="ECO:0000313" key="6">
    <source>
        <dbReference type="Proteomes" id="UP001241748"/>
    </source>
</evidence>
<feature type="domain" description="GntR C-terminal" evidence="4">
    <location>
        <begin position="10"/>
        <end position="95"/>
    </location>
</feature>
<comment type="caution">
    <text evidence="5">The sequence shown here is derived from an EMBL/GenBank/DDBJ whole genome shotgun (WGS) entry which is preliminary data.</text>
</comment>
<evidence type="ECO:0000313" key="5">
    <source>
        <dbReference type="EMBL" id="MFB3170049.1"/>
    </source>
</evidence>
<dbReference type="InterPro" id="IPR008920">
    <property type="entry name" value="TF_FadR/GntR_C"/>
</dbReference>
<dbReference type="SUPFAM" id="SSF48008">
    <property type="entry name" value="GntR ligand-binding domain-like"/>
    <property type="match status" value="1"/>
</dbReference>
<evidence type="ECO:0000256" key="1">
    <source>
        <dbReference type="ARBA" id="ARBA00023015"/>
    </source>
</evidence>
<keyword evidence="3" id="KW-0804">Transcription</keyword>
<keyword evidence="1" id="KW-0805">Transcription regulation</keyword>
<dbReference type="EMBL" id="JAROBZ020000002">
    <property type="protein sequence ID" value="MFB3170049.1"/>
    <property type="molecule type" value="Genomic_DNA"/>
</dbReference>
<proteinExistence type="predicted"/>
<accession>A0ABV4Z090</accession>
<evidence type="ECO:0000259" key="4">
    <source>
        <dbReference type="Pfam" id="PF07729"/>
    </source>
</evidence>
<evidence type="ECO:0000256" key="2">
    <source>
        <dbReference type="ARBA" id="ARBA00023125"/>
    </source>
</evidence>
<gene>
    <name evidence="5" type="ORF">P5G62_023365</name>
</gene>
<name>A0ABV4Z090_9BACI</name>